<dbReference type="WormBase" id="SRAE_2000264100">
    <property type="protein sequence ID" value="SRP09439"/>
    <property type="gene ID" value="WBGene00262852"/>
</dbReference>
<gene>
    <name evidence="1 3 4" type="ORF">SRAE_2000264100</name>
</gene>
<evidence type="ECO:0000313" key="4">
    <source>
        <dbReference type="WormBase" id="SRAE_2000264100"/>
    </source>
</evidence>
<reference evidence="1 2" key="1">
    <citation type="submission" date="2014-09" db="EMBL/GenBank/DDBJ databases">
        <authorList>
            <person name="Martin A.A."/>
        </authorList>
    </citation>
    <scope>NUCLEOTIDE SEQUENCE</scope>
    <source>
        <strain evidence="2">ED321</strain>
        <strain evidence="1">ED321 Heterogonic</strain>
    </source>
</reference>
<accession>A0A090LK96</accession>
<protein>
    <submittedName>
        <fullName evidence="1 3">Uncharacterized protein</fullName>
    </submittedName>
</protein>
<dbReference type="CTD" id="36380345"/>
<sequence length="215" mass="24917">MKLNIINLEMTDIFRDSFDVSLLMNKGKSFNNDLQFKSNCYLSSLLENVSISSSLESVVEVEEGKGNDDEVFYDAVEYLDNSTHLLMGKNEDFRRKVFTKQMDFFTDLGNDYDYILEIHPDIGKETCEKDEISYLSRDCNSNLLESKKNNEYSIVSIFDKYKEKKSNVLLNLLFHPAFLVNGESNKDKINCIGTTMYFIKPTEANINTKMRLKSY</sequence>
<evidence type="ECO:0000313" key="1">
    <source>
        <dbReference type="EMBL" id="CEF67980.1"/>
    </source>
</evidence>
<dbReference type="GeneID" id="36380345"/>
<name>A0A090LK96_STRRB</name>
<dbReference type="EMBL" id="LN609529">
    <property type="protein sequence ID" value="CEF67980.1"/>
    <property type="molecule type" value="Genomic_DNA"/>
</dbReference>
<organism evidence="1">
    <name type="scientific">Strongyloides ratti</name>
    <name type="common">Parasitic roundworm</name>
    <dbReference type="NCBI Taxonomy" id="34506"/>
    <lineage>
        <taxon>Eukaryota</taxon>
        <taxon>Metazoa</taxon>
        <taxon>Ecdysozoa</taxon>
        <taxon>Nematoda</taxon>
        <taxon>Chromadorea</taxon>
        <taxon>Rhabditida</taxon>
        <taxon>Tylenchina</taxon>
        <taxon>Panagrolaimomorpha</taxon>
        <taxon>Strongyloidoidea</taxon>
        <taxon>Strongyloididae</taxon>
        <taxon>Strongyloides</taxon>
    </lineage>
</organism>
<evidence type="ECO:0000313" key="2">
    <source>
        <dbReference type="Proteomes" id="UP000035682"/>
    </source>
</evidence>
<dbReference type="AlphaFoldDB" id="A0A090LK96"/>
<evidence type="ECO:0000313" key="3">
    <source>
        <dbReference type="WBParaSite" id="SRAE_2000264100.1"/>
    </source>
</evidence>
<dbReference type="WBParaSite" id="SRAE_2000264100.1">
    <property type="protein sequence ID" value="SRAE_2000264100.1"/>
    <property type="gene ID" value="WBGene00262852"/>
</dbReference>
<reference evidence="3" key="2">
    <citation type="submission" date="2020-12" db="UniProtKB">
        <authorList>
            <consortium name="WormBaseParasite"/>
        </authorList>
    </citation>
    <scope>IDENTIFICATION</scope>
</reference>
<proteinExistence type="predicted"/>
<dbReference type="RefSeq" id="XP_024507180.1">
    <property type="nucleotide sequence ID" value="XM_024653733.1"/>
</dbReference>
<keyword evidence="2" id="KW-1185">Reference proteome</keyword>
<dbReference type="Proteomes" id="UP000035682">
    <property type="component" value="Unplaced"/>
</dbReference>